<dbReference type="Pfam" id="PF11093">
    <property type="entry name" value="Mitochondr_Som1"/>
    <property type="match status" value="1"/>
</dbReference>
<gene>
    <name evidence="1" type="ORF">AAE3_LOCUS553</name>
</gene>
<dbReference type="OrthoDB" id="3983163at2759"/>
<evidence type="ECO:0000313" key="1">
    <source>
        <dbReference type="EMBL" id="CAA7257327.1"/>
    </source>
</evidence>
<dbReference type="Proteomes" id="UP000467700">
    <property type="component" value="Unassembled WGS sequence"/>
</dbReference>
<dbReference type="AlphaFoldDB" id="A0A8S0VSL2"/>
<comment type="caution">
    <text evidence="1">The sequence shown here is derived from an EMBL/GenBank/DDBJ whole genome shotgun (WGS) entry which is preliminary data.</text>
</comment>
<organism evidence="1 2">
    <name type="scientific">Cyclocybe aegerita</name>
    <name type="common">Black poplar mushroom</name>
    <name type="synonym">Agrocybe aegerita</name>
    <dbReference type="NCBI Taxonomy" id="1973307"/>
    <lineage>
        <taxon>Eukaryota</taxon>
        <taxon>Fungi</taxon>
        <taxon>Dikarya</taxon>
        <taxon>Basidiomycota</taxon>
        <taxon>Agaricomycotina</taxon>
        <taxon>Agaricomycetes</taxon>
        <taxon>Agaricomycetidae</taxon>
        <taxon>Agaricales</taxon>
        <taxon>Agaricineae</taxon>
        <taxon>Bolbitiaceae</taxon>
        <taxon>Cyclocybe</taxon>
    </lineage>
</organism>
<dbReference type="GO" id="GO:0042720">
    <property type="term" value="C:mitochondrial inner membrane peptidase complex"/>
    <property type="evidence" value="ECO:0007669"/>
    <property type="project" value="InterPro"/>
</dbReference>
<evidence type="ECO:0000313" key="2">
    <source>
        <dbReference type="Proteomes" id="UP000467700"/>
    </source>
</evidence>
<dbReference type="EMBL" id="CACVBS010000001">
    <property type="protein sequence ID" value="CAA7257327.1"/>
    <property type="molecule type" value="Genomic_DNA"/>
</dbReference>
<accession>A0A8S0VSL2</accession>
<protein>
    <submittedName>
        <fullName evidence="1">Uncharacterized protein</fullName>
    </submittedName>
</protein>
<keyword evidence="2" id="KW-1185">Reference proteome</keyword>
<sequence>MILILPFNHHVAVQYLLCRATGVFIRDPGAMTSASDPPRTKDECRIAEIVQHTCELRINRLGQRTLHCFPIPRLLKLCPGKPAVEITKLVHINVKNGEVEIPKDLSVDSLQAHPWREVVRYDQAPMPE</sequence>
<reference evidence="1 2" key="1">
    <citation type="submission" date="2020-01" db="EMBL/GenBank/DDBJ databases">
        <authorList>
            <person name="Gupta K D."/>
        </authorList>
    </citation>
    <scope>NUCLEOTIDE SEQUENCE [LARGE SCALE GENOMIC DNA]</scope>
</reference>
<proteinExistence type="predicted"/>
<dbReference type="InterPro" id="IPR024645">
    <property type="entry name" value="Mitochondr_Som1"/>
</dbReference>
<name>A0A8S0VSL2_CYCAE</name>